<organism evidence="2">
    <name type="scientific">Kitasatospora camelliae</name>
    <dbReference type="NCBI Taxonomy" id="3156397"/>
    <lineage>
        <taxon>Bacteria</taxon>
        <taxon>Bacillati</taxon>
        <taxon>Actinomycetota</taxon>
        <taxon>Actinomycetes</taxon>
        <taxon>Kitasatosporales</taxon>
        <taxon>Streptomycetaceae</taxon>
        <taxon>Kitasatospora</taxon>
    </lineage>
</organism>
<proteinExistence type="predicted"/>
<accession>A0AAU8KB28</accession>
<geneLocation type="plasmid" evidence="2">
    <name>punmamed1</name>
</geneLocation>
<dbReference type="KEGG" id="kcm:ABWK59_35735"/>
<sequence>MAVIEAAFRQREAGSGAVVGPGTRALARVPPTLHTDPLSAV</sequence>
<keyword evidence="2" id="KW-0614">Plasmid</keyword>
<gene>
    <name evidence="2" type="ORF">ABWK59_35735</name>
</gene>
<dbReference type="AlphaFoldDB" id="A0AAU8KB28"/>
<dbReference type="RefSeq" id="WP_354645387.1">
    <property type="nucleotide sequence ID" value="NZ_CP159873.1"/>
</dbReference>
<feature type="region of interest" description="Disordered" evidence="1">
    <location>
        <begin position="17"/>
        <end position="41"/>
    </location>
</feature>
<dbReference type="EMBL" id="CP159873">
    <property type="protein sequence ID" value="XCM84453.1"/>
    <property type="molecule type" value="Genomic_DNA"/>
</dbReference>
<protein>
    <submittedName>
        <fullName evidence="2">Uncharacterized protein</fullName>
    </submittedName>
</protein>
<evidence type="ECO:0000313" key="2">
    <source>
        <dbReference type="EMBL" id="XCM84453.1"/>
    </source>
</evidence>
<reference evidence="2" key="1">
    <citation type="submission" date="2024-06" db="EMBL/GenBank/DDBJ databases">
        <title>The genome sequences of Kitasatospora sp. strain HUAS MG31.</title>
        <authorList>
            <person name="Mo P."/>
        </authorList>
    </citation>
    <scope>NUCLEOTIDE SEQUENCE</scope>
    <source>
        <strain evidence="2">HUAS MG31</strain>
        <plasmid evidence="2">punmamed1</plasmid>
    </source>
</reference>
<evidence type="ECO:0000256" key="1">
    <source>
        <dbReference type="SAM" id="MobiDB-lite"/>
    </source>
</evidence>
<name>A0AAU8KB28_9ACTN</name>